<feature type="transmembrane region" description="Helical" evidence="1">
    <location>
        <begin position="159"/>
        <end position="178"/>
    </location>
</feature>
<name>A0ABY0ETI6_CLOTA</name>
<evidence type="ECO:0000313" key="2">
    <source>
        <dbReference type="EMBL" id="RXI57180.1"/>
    </source>
</evidence>
<evidence type="ECO:0000313" key="3">
    <source>
        <dbReference type="Proteomes" id="UP000290273"/>
    </source>
</evidence>
<proteinExistence type="predicted"/>
<reference evidence="2 3" key="1">
    <citation type="submission" date="2018-06" db="EMBL/GenBank/DDBJ databases">
        <title>Genome conservation of Clostridium tetani.</title>
        <authorList>
            <person name="Bruggemann H."/>
            <person name="Popoff M.R."/>
        </authorList>
    </citation>
    <scope>NUCLEOTIDE SEQUENCE [LARGE SCALE GENOMIC DNA]</scope>
    <source>
        <strain evidence="2 3">63.05</strain>
    </source>
</reference>
<sequence length="219" mass="25672">MFLELKLLKIRTKEKKKLNKKNHTIFKEIEEYMKNSTLSSFEKEEFFQQLLDMMLQSQLENKSIDLFIGEDYKKFCDSIINEYNESKSFIFKLINFIQKFIVYISLWISLDMLFSFKLQFEVGSIITASLLAIATYVLSSRLTSSSNKDFKSALKSFPFVVPIVFVAKIIITIITGLFNYDLSKTIKLYSIRYVILISVLFILLSEIYKIKCNKSKVIL</sequence>
<dbReference type="SUPFAM" id="SSF158560">
    <property type="entry name" value="BH3980-like"/>
    <property type="match status" value="1"/>
</dbReference>
<organism evidence="2 3">
    <name type="scientific">Clostridium tetani</name>
    <dbReference type="NCBI Taxonomy" id="1513"/>
    <lineage>
        <taxon>Bacteria</taxon>
        <taxon>Bacillati</taxon>
        <taxon>Bacillota</taxon>
        <taxon>Clostridia</taxon>
        <taxon>Eubacteriales</taxon>
        <taxon>Clostridiaceae</taxon>
        <taxon>Clostridium</taxon>
    </lineage>
</organism>
<dbReference type="RefSeq" id="WP_023437432.1">
    <property type="nucleotide sequence ID" value="NZ_CASHSW010000020.1"/>
</dbReference>
<dbReference type="EMBL" id="QMAU01000024">
    <property type="protein sequence ID" value="RXI57180.1"/>
    <property type="molecule type" value="Genomic_DNA"/>
</dbReference>
<protein>
    <submittedName>
        <fullName evidence="2">DUF1048 domain-containing protein</fullName>
    </submittedName>
</protein>
<dbReference type="Proteomes" id="UP000290273">
    <property type="component" value="Unassembled WGS sequence"/>
</dbReference>
<gene>
    <name evidence="2" type="ORF">DP131_05530</name>
</gene>
<keyword evidence="1" id="KW-0472">Membrane</keyword>
<evidence type="ECO:0000256" key="1">
    <source>
        <dbReference type="SAM" id="Phobius"/>
    </source>
</evidence>
<accession>A0ABY0ETI6</accession>
<dbReference type="Pfam" id="PF06304">
    <property type="entry name" value="DUF1048"/>
    <property type="match status" value="1"/>
</dbReference>
<dbReference type="Gene3D" id="1.10.1900.10">
    <property type="entry name" value="c-terminal domain of poly(a) binding protein"/>
    <property type="match status" value="1"/>
</dbReference>
<feature type="transmembrane region" description="Helical" evidence="1">
    <location>
        <begin position="190"/>
        <end position="208"/>
    </location>
</feature>
<keyword evidence="1" id="KW-1133">Transmembrane helix</keyword>
<feature type="transmembrane region" description="Helical" evidence="1">
    <location>
        <begin position="120"/>
        <end position="138"/>
    </location>
</feature>
<dbReference type="InterPro" id="IPR008316">
    <property type="entry name" value="UCP029876"/>
</dbReference>
<feature type="transmembrane region" description="Helical" evidence="1">
    <location>
        <begin position="89"/>
        <end position="108"/>
    </location>
</feature>
<keyword evidence="1" id="KW-0812">Transmembrane</keyword>
<comment type="caution">
    <text evidence="2">The sequence shown here is derived from an EMBL/GenBank/DDBJ whole genome shotgun (WGS) entry which is preliminary data.</text>
</comment>